<evidence type="ECO:0000313" key="1">
    <source>
        <dbReference type="EMBL" id="MEN8639608.1"/>
    </source>
</evidence>
<dbReference type="EMBL" id="JBDLYL010000006">
    <property type="protein sequence ID" value="MEN8639608.1"/>
    <property type="molecule type" value="Genomic_DNA"/>
</dbReference>
<sequence>MTLAKEIKPKKCKAPGCGKHFKATMTTQKVCSVDCARAIAKCPKLQKVAARAIAQQNRTDAKARREKLKTRREHVAEAQTAFNAYIRERDAGLPCISCDSLPSDHDLITGSRWDAGHYRSVGACPELRFEPLNVHRQCVKCNRNLSGNAVEYRIRLVKRIGAEAVEFLEGPHQPRKYTIEDLQAIKALYRQMLKDLRRTAA</sequence>
<proteinExistence type="predicted"/>
<keyword evidence="2" id="KW-1185">Reference proteome</keyword>
<dbReference type="Proteomes" id="UP001424532">
    <property type="component" value="Unassembled WGS sequence"/>
</dbReference>
<evidence type="ECO:0000313" key="2">
    <source>
        <dbReference type="Proteomes" id="UP001424532"/>
    </source>
</evidence>
<reference evidence="1 2" key="1">
    <citation type="submission" date="2024-05" db="EMBL/GenBank/DDBJ databases">
        <title>Sequence of Lycoming College course isolates.</title>
        <authorList>
            <person name="Reigle C.A."/>
            <person name="Newman J.D."/>
        </authorList>
    </citation>
    <scope>NUCLEOTIDE SEQUENCE [LARGE SCALE GENOMIC DNA]</scope>
    <source>
        <strain evidence="1 2">CAR-09</strain>
    </source>
</reference>
<protein>
    <submittedName>
        <fullName evidence="1">Recombination protein NinG</fullName>
    </submittedName>
</protein>
<dbReference type="RefSeq" id="WP_347149561.1">
    <property type="nucleotide sequence ID" value="NZ_JBDLYL010000006.1"/>
</dbReference>
<dbReference type="InterPro" id="IPR008713">
    <property type="entry name" value="Phage_lambda_NinG"/>
</dbReference>
<dbReference type="Pfam" id="PF05766">
    <property type="entry name" value="NinG"/>
    <property type="match status" value="1"/>
</dbReference>
<comment type="caution">
    <text evidence="1">The sequence shown here is derived from an EMBL/GenBank/DDBJ whole genome shotgun (WGS) entry which is preliminary data.</text>
</comment>
<name>A0ABV0DFL1_9PSED</name>
<accession>A0ABV0DFL1</accession>
<organism evidence="1 2">
    <name type="scientific">Pseudomonas sichuanensis</name>
    <dbReference type="NCBI Taxonomy" id="2213015"/>
    <lineage>
        <taxon>Bacteria</taxon>
        <taxon>Pseudomonadati</taxon>
        <taxon>Pseudomonadota</taxon>
        <taxon>Gammaproteobacteria</taxon>
        <taxon>Pseudomonadales</taxon>
        <taxon>Pseudomonadaceae</taxon>
        <taxon>Pseudomonas</taxon>
    </lineage>
</organism>
<gene>
    <name evidence="1" type="ORF">ABFE88_08100</name>
</gene>